<dbReference type="SUPFAM" id="SSF81653">
    <property type="entry name" value="Calcium ATPase, transduction domain A"/>
    <property type="match status" value="1"/>
</dbReference>
<dbReference type="EMBL" id="CAADFG010000258">
    <property type="protein sequence ID" value="VFK02192.1"/>
    <property type="molecule type" value="Genomic_DNA"/>
</dbReference>
<feature type="domain" description="P-type ATPase A" evidence="3">
    <location>
        <begin position="163"/>
        <end position="260"/>
    </location>
</feature>
<comment type="similarity">
    <text evidence="1">Belongs to the cation transport ATPase (P-type) (TC 3.A.3) family. Type IB subfamily.</text>
</comment>
<evidence type="ECO:0000259" key="3">
    <source>
        <dbReference type="Pfam" id="PF00122"/>
    </source>
</evidence>
<dbReference type="Pfam" id="PF00122">
    <property type="entry name" value="E1-E2_ATPase"/>
    <property type="match status" value="1"/>
</dbReference>
<feature type="transmembrane region" description="Helical" evidence="2">
    <location>
        <begin position="485"/>
        <end position="504"/>
    </location>
</feature>
<dbReference type="GO" id="GO:0016020">
    <property type="term" value="C:membrane"/>
    <property type="evidence" value="ECO:0007669"/>
    <property type="project" value="TreeGrafter"/>
</dbReference>
<keyword evidence="2" id="KW-1133">Transmembrane helix</keyword>
<dbReference type="SUPFAM" id="SSF56784">
    <property type="entry name" value="HAD-like"/>
    <property type="match status" value="1"/>
</dbReference>
<dbReference type="InterPro" id="IPR036412">
    <property type="entry name" value="HAD-like_sf"/>
</dbReference>
<name>A0A450VK51_9GAMM</name>
<evidence type="ECO:0000313" key="6">
    <source>
        <dbReference type="EMBL" id="VFK05189.1"/>
    </source>
</evidence>
<sequence length="538" mass="58701">MFLLGIEFVLAGYITTRVFEKIQDHKENVPKDRTDTTALVQSTELTLAVKTSEREKKLHYIKVSGAAIGFSALSYLKPIFLPVALLALTYSSIPYMRLVEKSIVEKKKVDGYVLYGIADLMTLGLGRLITASFGAGMVHVAGFIISNVQGRSKGELADDFSRQSDKAWLLKNGVEIEAPLEKIDKGDIVVVNIGDIIPVDGAIIHGTATIDQRTLTGESQPVEKTEGNPVFASTRIVAGGIQIRVDASGDETAVAKIMDILNHSVDFENKQLQGEKWADKWTWPVLALAFGSMPFLGPVQTVAILNAHIAQNIRVVAPLSTLNYLNLISKKGILIKDGQALEDLHDIDILLFNKTGLRPEMVELFTDLRKQRERQLAIVSDDPLQPTRELAEKLQVDTYFHDVLPADKAEIIRQLQAQGQKVCFVGDGLEDAMAMKSADISISLSGATSVGSDAAQIVLMDGTLAHLPQLLDIANRLSKNLNRGLLLNVAAGVFIVACVFVLRIGILPSMILNEFGLYTGLANAMLPLLTEKKKTIHS</sequence>
<organism evidence="6">
    <name type="scientific">Candidatus Kentrum eta</name>
    <dbReference type="NCBI Taxonomy" id="2126337"/>
    <lineage>
        <taxon>Bacteria</taxon>
        <taxon>Pseudomonadati</taxon>
        <taxon>Pseudomonadota</taxon>
        <taxon>Gammaproteobacteria</taxon>
        <taxon>Candidatus Kentrum</taxon>
    </lineage>
</organism>
<dbReference type="InterPro" id="IPR051014">
    <property type="entry name" value="Cation_Transport_ATPase_IB"/>
</dbReference>
<dbReference type="EMBL" id="CAADFJ010000245">
    <property type="protein sequence ID" value="VFK05189.1"/>
    <property type="molecule type" value="Genomic_DNA"/>
</dbReference>
<dbReference type="InterPro" id="IPR023214">
    <property type="entry name" value="HAD_sf"/>
</dbReference>
<dbReference type="EMBL" id="CAADFI010000247">
    <property type="protein sequence ID" value="VFK01805.1"/>
    <property type="molecule type" value="Genomic_DNA"/>
</dbReference>
<dbReference type="GO" id="GO:0022857">
    <property type="term" value="F:transmembrane transporter activity"/>
    <property type="evidence" value="ECO:0007669"/>
    <property type="project" value="TreeGrafter"/>
</dbReference>
<evidence type="ECO:0000313" key="4">
    <source>
        <dbReference type="EMBL" id="VFK01805.1"/>
    </source>
</evidence>
<dbReference type="PANTHER" id="PTHR48085:SF5">
    <property type="entry name" value="CADMIUM_ZINC-TRANSPORTING ATPASE HMA4-RELATED"/>
    <property type="match status" value="1"/>
</dbReference>
<keyword evidence="2" id="KW-0472">Membrane</keyword>
<dbReference type="Gene3D" id="2.70.150.10">
    <property type="entry name" value="Calcium-transporting ATPase, cytoplasmic transduction domain A"/>
    <property type="match status" value="1"/>
</dbReference>
<dbReference type="PANTHER" id="PTHR48085">
    <property type="entry name" value="CADMIUM/ZINC-TRANSPORTING ATPASE HMA2-RELATED"/>
    <property type="match status" value="1"/>
</dbReference>
<dbReference type="Pfam" id="PF00702">
    <property type="entry name" value="Hydrolase"/>
    <property type="match status" value="1"/>
</dbReference>
<dbReference type="Gene3D" id="3.40.50.1000">
    <property type="entry name" value="HAD superfamily/HAD-like"/>
    <property type="match status" value="1"/>
</dbReference>
<dbReference type="InterPro" id="IPR059000">
    <property type="entry name" value="ATPase_P-type_domA"/>
</dbReference>
<dbReference type="InterPro" id="IPR008250">
    <property type="entry name" value="ATPase_P-typ_transduc_dom_A_sf"/>
</dbReference>
<proteinExistence type="inferred from homology"/>
<accession>A0A450VK51</accession>
<reference evidence="6" key="1">
    <citation type="submission" date="2019-02" db="EMBL/GenBank/DDBJ databases">
        <authorList>
            <person name="Gruber-Vodicka R. H."/>
            <person name="Seah K. B. B."/>
        </authorList>
    </citation>
    <scope>NUCLEOTIDE SEQUENCE</scope>
    <source>
        <strain evidence="6">BECK_SA2B12</strain>
        <strain evidence="5">BECK_SA2B15</strain>
        <strain evidence="4">BECK_SA2B20</strain>
    </source>
</reference>
<protein>
    <submittedName>
        <fullName evidence="6">ATPase, P-type (Transporting), HAD superfamily, subfamily IC</fullName>
    </submittedName>
</protein>
<evidence type="ECO:0000256" key="1">
    <source>
        <dbReference type="ARBA" id="ARBA00006024"/>
    </source>
</evidence>
<evidence type="ECO:0000313" key="5">
    <source>
        <dbReference type="EMBL" id="VFK02192.1"/>
    </source>
</evidence>
<gene>
    <name evidence="5" type="ORF">BECKH772A_GA0070896_102582</name>
    <name evidence="4" type="ORF">BECKH772B_GA0070898_102472</name>
    <name evidence="6" type="ORF">BECKH772C_GA0070978_102452</name>
</gene>
<keyword evidence="2" id="KW-0812">Transmembrane</keyword>
<dbReference type="AlphaFoldDB" id="A0A450VK51"/>
<evidence type="ECO:0000256" key="2">
    <source>
        <dbReference type="SAM" id="Phobius"/>
    </source>
</evidence>